<feature type="compositionally biased region" description="Polar residues" evidence="4">
    <location>
        <begin position="224"/>
        <end position="236"/>
    </location>
</feature>
<dbReference type="SMART" id="SM00146">
    <property type="entry name" value="PI3Kc"/>
    <property type="match status" value="1"/>
</dbReference>
<keyword evidence="2" id="KW-0808">Transferase</keyword>
<dbReference type="InterPro" id="IPR036940">
    <property type="entry name" value="PI3/4_kinase_cat_sf"/>
</dbReference>
<feature type="region of interest" description="Disordered" evidence="4">
    <location>
        <begin position="224"/>
        <end position="264"/>
    </location>
</feature>
<proteinExistence type="inferred from homology"/>
<dbReference type="InterPro" id="IPR001263">
    <property type="entry name" value="PI3K_accessory_dom"/>
</dbReference>
<evidence type="ECO:0000256" key="1">
    <source>
        <dbReference type="ARBA" id="ARBA00006209"/>
    </source>
</evidence>
<keyword evidence="3" id="KW-0418">Kinase</keyword>
<evidence type="ECO:0000259" key="5">
    <source>
        <dbReference type="PROSITE" id="PS50290"/>
    </source>
</evidence>
<evidence type="ECO:0000256" key="3">
    <source>
        <dbReference type="ARBA" id="ARBA00022777"/>
    </source>
</evidence>
<dbReference type="CDD" id="cd05167">
    <property type="entry name" value="PI4Kc_III_alpha"/>
    <property type="match status" value="1"/>
</dbReference>
<dbReference type="PROSITE" id="PS50290">
    <property type="entry name" value="PI3_4_KINASE_3"/>
    <property type="match status" value="1"/>
</dbReference>
<dbReference type="Proteomes" id="UP001217089">
    <property type="component" value="Unassembled WGS sequence"/>
</dbReference>
<dbReference type="PANTHER" id="PTHR10048:SF15">
    <property type="entry name" value="PHOSPHATIDYLINOSITOL 4-KINASE ALPHA"/>
    <property type="match status" value="1"/>
</dbReference>
<dbReference type="SUPFAM" id="SSF48371">
    <property type="entry name" value="ARM repeat"/>
    <property type="match status" value="1"/>
</dbReference>
<dbReference type="InterPro" id="IPR045495">
    <property type="entry name" value="PI4K_N"/>
</dbReference>
<dbReference type="PROSITE" id="PS00916">
    <property type="entry name" value="PI3_4_KINASE_2"/>
    <property type="match status" value="1"/>
</dbReference>
<sequence length="1979" mass="223811">MAEDGHLFAKTLRQLARSAAAINPTPWEKLSRLFSLCPRESTRGYRFDQRSQDAVLALGIYFLESGLQYKEKILPYLLSVLKGLPKAQWVGYQRQVKGQRLPQTEIFSFCLNTILSDVANRDGSTSDEILTAQIDVLNVLTRLCEGSDIPKVTLCTVIVPLLIGMARAIGRSSDEDTPLISILFPTEAIPKVVSVSEDSSEPSKTFTNFRSILPRTMSTHIISQDNVSSNPSSPTGFPTIDFPGSRSRERSPSPMASHTAEKQPLEEAVEPAVLYFNKIGSSFTRTRPWGFEIIPEEDHIKFTSSNLQNLVAMAKRLLSKEVLKSLDDSLIDLFANFEQGNGWSWFPYKSCSETVTLVVMSLLRDVLEQEKDLPISFMKDIQEFVSELYQSGQVEIDKKHRHHSHRDGDKKWNLSPYELNILSCAACVDLLFWAVREETEAENLFLKLTEKISMNTERKLLLSHTPLVLVALEAIGKLAVKFPNLSPSMCTSLREFLVTPSPILSKLNKYATSDGRGSIQITVTDSSSAHSSFRQKSRKPLNKLLIALENLRDCAIMNICKALKVASEVDPDSDKAFMAALSSRLYRAEMSDRKEGKSAEARWNQLKLVMKFIRPYSSDMSTKDIQRHNICGFIVILESTLISKNTILTLGHIAVAFKDASKTVESVIQIFQQKFCSPPSALDVLIVDQLGCMVMAGCSGIYHEVMSMFQTISILSSSPYSKKDDKVKGYRQVSSAVINALANIASNIQGENEQNDLLVRLLELFVQMGLEAKRASDKNSGAMKLLRRFPVIKDAKARLNKLFRDFWQYCVVFGFGVPDSAIWPPEWYDGVCEIATKSPLLISREHLRSELLYNVALTNDTIAQADLVELRLNISSLLDNPPEVYQLIQKLSFAQCTYLLSVYRLETLRVEYSTDTSSFHGIFQYLEDTTLQKDKAGMWNCVSSVADKTFDRFLDVLASRPKTDERERELELHGQFLLVKFNHIHKRIRRVADKYFSDLVGRFPHLLWSGVVLKTMLDILQLLSKSLEMDPNQDAPEFKVADTPFILRVQDNMVDRETTVKDFAARSHGILQESMKWAPNTTRSHLIEYLLEIENTTEGLFQHSGLALATESVLNFAGYNKSAAPLGSAVLDRRPTCVKMDSSTFMANFSLRSRYTGEVAGMKSICSEDELSKLLFNKLETALQKQDGEEIYRAMFRVCAFLVSVKEFSRQLLHLLCWTVVRHFTEKTMEGAVSCWIWLLAARPDLSVEFFCEMGAAWQNIVDRKLGIFREDKPRKDPLAKAEDDVLGPDPPNAVPHQIWTWFLAERVEVAKYSNLNQVSILTDLLNKSLSISVGKSPSPLSRHPEAIGPRFRMLIMGLSLLQGDTLPNRTNKSVLRERIYAAALDYFAKIFLSYIHMYMYCLKQEAEGGSDDATSNTLNLSQSGTLPPDLIQATKWMNIMNTSMSTYSKRSASARKSQGQGSSYIKEYIRKRNVILSLVMMITWHNPLEIQELKVPDEEKIALWRSQPLTEKQWKEIARMAWEISPTLAVYLPSRFRNSAPLIQEVTRLVRLNPDPVSHIPEAIHFLVTPHSVEADAPELCHVLTWSLVSPVVALSYFSRQYPPHPLTAQYAVRALRSHPPMGYIIDFIEWAAKSSPLLAHQLLWNMQTNLYRDEDATIKDEAIGEQLETLMSKIKKGLSGSALQFYEREFDFFGKITNISGLIRLSVLSVSGCYLPSNPEAIVKAIDYKSGTPMQSAAKAPFLAKFKVQKCGIHELEKLGMGEHSLLENASMGSQYWQACIFKVGDDVRQCGVIECVPDSQSRDQIGKATDISLYQYFINKYGDEDTAQFQAARRNFIISMAAYSIIGFLLQIKDRHNGNLMLNSEGHIIHIDEMVAIMGGKMEAAPFQWYMELCVQGYLAVRPYQEEIVSLVSLMLDTGFPCFRGQTIKQLRARFQTEATEREAATFMLKVIEKCYLSWRAWSYDVLQYKQNQIPY</sequence>
<dbReference type="Pfam" id="PF00454">
    <property type="entry name" value="PI3_PI4_kinase"/>
    <property type="match status" value="1"/>
</dbReference>
<protein>
    <recommendedName>
        <fullName evidence="5">PI3K/PI4K catalytic domain-containing protein</fullName>
    </recommendedName>
</protein>
<name>A0ABQ9F6A0_TEGGR</name>
<dbReference type="Gene3D" id="1.10.1070.11">
    <property type="entry name" value="Phosphatidylinositol 3-/4-kinase, catalytic domain"/>
    <property type="match status" value="2"/>
</dbReference>
<evidence type="ECO:0000313" key="7">
    <source>
        <dbReference type="Proteomes" id="UP001217089"/>
    </source>
</evidence>
<dbReference type="InterPro" id="IPR016024">
    <property type="entry name" value="ARM-type_fold"/>
</dbReference>
<organism evidence="6 7">
    <name type="scientific">Tegillarca granosa</name>
    <name type="common">Malaysian cockle</name>
    <name type="synonym">Anadara granosa</name>
    <dbReference type="NCBI Taxonomy" id="220873"/>
    <lineage>
        <taxon>Eukaryota</taxon>
        <taxon>Metazoa</taxon>
        <taxon>Spiralia</taxon>
        <taxon>Lophotrochozoa</taxon>
        <taxon>Mollusca</taxon>
        <taxon>Bivalvia</taxon>
        <taxon>Autobranchia</taxon>
        <taxon>Pteriomorphia</taxon>
        <taxon>Arcoida</taxon>
        <taxon>Arcoidea</taxon>
        <taxon>Arcidae</taxon>
        <taxon>Tegillarca</taxon>
    </lineage>
</organism>
<dbReference type="InterPro" id="IPR011009">
    <property type="entry name" value="Kinase-like_dom_sf"/>
</dbReference>
<evidence type="ECO:0000256" key="2">
    <source>
        <dbReference type="ARBA" id="ARBA00022679"/>
    </source>
</evidence>
<comment type="similarity">
    <text evidence="1">Belongs to the PI3/PI4-kinase family. Type III PI4K subfamily.</text>
</comment>
<dbReference type="InterPro" id="IPR018936">
    <property type="entry name" value="PI3/4_kinase_CS"/>
</dbReference>
<dbReference type="SMART" id="SM00145">
    <property type="entry name" value="PI3Ka"/>
    <property type="match status" value="1"/>
</dbReference>
<dbReference type="Pfam" id="PF19274">
    <property type="entry name" value="PI4K_N"/>
    <property type="match status" value="2"/>
</dbReference>
<keyword evidence="7" id="KW-1185">Reference proteome</keyword>
<evidence type="ECO:0000256" key="4">
    <source>
        <dbReference type="SAM" id="MobiDB-lite"/>
    </source>
</evidence>
<accession>A0ABQ9F6A0</accession>
<feature type="domain" description="PI3K/PI4K catalytic" evidence="5">
    <location>
        <begin position="1692"/>
        <end position="1963"/>
    </location>
</feature>
<dbReference type="InterPro" id="IPR000403">
    <property type="entry name" value="PI3/4_kinase_cat_dom"/>
</dbReference>
<dbReference type="InterPro" id="IPR015433">
    <property type="entry name" value="PI3/4_kinase"/>
</dbReference>
<dbReference type="PANTHER" id="PTHR10048">
    <property type="entry name" value="PHOSPHATIDYLINOSITOL KINASE"/>
    <property type="match status" value="1"/>
</dbReference>
<dbReference type="Gene3D" id="3.30.1010.10">
    <property type="entry name" value="Phosphatidylinositol 3-kinase Catalytic Subunit, Chain A, domain 4"/>
    <property type="match status" value="1"/>
</dbReference>
<reference evidence="6 7" key="1">
    <citation type="submission" date="2022-12" db="EMBL/GenBank/DDBJ databases">
        <title>Chromosome-level genome of Tegillarca granosa.</title>
        <authorList>
            <person name="Kim J."/>
        </authorList>
    </citation>
    <scope>NUCLEOTIDE SEQUENCE [LARGE SCALE GENOMIC DNA]</scope>
    <source>
        <strain evidence="6">Teg-2019</strain>
        <tissue evidence="6">Adductor muscle</tissue>
    </source>
</reference>
<gene>
    <name evidence="6" type="ORF">KUTeg_010265</name>
</gene>
<comment type="caution">
    <text evidence="6">The sequence shown here is derived from an EMBL/GenBank/DDBJ whole genome shotgun (WGS) entry which is preliminary data.</text>
</comment>
<evidence type="ECO:0000313" key="6">
    <source>
        <dbReference type="EMBL" id="KAJ8312892.1"/>
    </source>
</evidence>
<dbReference type="SUPFAM" id="SSF56112">
    <property type="entry name" value="Protein kinase-like (PK-like)"/>
    <property type="match status" value="1"/>
</dbReference>
<dbReference type="EMBL" id="JARBDR010000440">
    <property type="protein sequence ID" value="KAJ8312892.1"/>
    <property type="molecule type" value="Genomic_DNA"/>
</dbReference>